<sequence>MNIEKSKSDAEAVGIAKIDSTAGESVRTGEVKPKVHFNLLTTFGVQFSVTATPLALGTYTSLTIGVGGSAGYFWGFIFVGVFQLITCLAVAEVASAIPHSSGPAHWVIILAPKRYSRLLGYIMGWVTNCAWFCICCSSNLYMAQLILAIVQANHSDYIATAWHTYLVYVASAFLTLGINLPRLFKSLNALLAAGIFLINGTSLYLLIGLLVRAQPKQSAHDVFLKFINETGWKSNGTVFFIGLLPGMASLAAFDNATHLTDEVERPTKQIPQVLIGSFLLSFLTGLPMIMVYQFCNVDPLSLLTPVGGQPIVQLMINAFRSDAMSIIGTSLTLSCLFIAESSCLLSWSRLYWSFSREGALPFSRTMAKLEPIDSLPLNTLLWNTFLIIALGAISVGSQTAMNAFLGSAGILTISSLVTTFGLVIYRGSHSLNPERWFNLGRFSTPIMWISCLWSVFISVWLCMPLYVPVTPESMNYTSVVFVGFIALSGIYWVLAYSREGVMQHYHEGQDSQRTHNAPVITKAMDEESA</sequence>
<dbReference type="PANTHER" id="PTHR45649:SF16">
    <property type="entry name" value="7-KETO 8-AMINOPELARGONIC ACID TRANSPORTER"/>
    <property type="match status" value="1"/>
</dbReference>
<evidence type="ECO:0008006" key="9">
    <source>
        <dbReference type="Google" id="ProtNLM"/>
    </source>
</evidence>
<dbReference type="Proteomes" id="UP001358417">
    <property type="component" value="Unassembled WGS sequence"/>
</dbReference>
<feature type="transmembrane region" description="Helical" evidence="6">
    <location>
        <begin position="118"/>
        <end position="142"/>
    </location>
</feature>
<proteinExistence type="predicted"/>
<gene>
    <name evidence="7" type="ORF">LTR84_008573</name>
</gene>
<keyword evidence="2" id="KW-0813">Transport</keyword>
<dbReference type="Pfam" id="PF13520">
    <property type="entry name" value="AA_permease_2"/>
    <property type="match status" value="1"/>
</dbReference>
<dbReference type="AlphaFoldDB" id="A0AAV9MXC7"/>
<feature type="transmembrane region" description="Helical" evidence="6">
    <location>
        <begin position="231"/>
        <end position="253"/>
    </location>
</feature>
<keyword evidence="4 6" id="KW-1133">Transmembrane helix</keyword>
<feature type="transmembrane region" description="Helical" evidence="6">
    <location>
        <begin position="473"/>
        <end position="494"/>
    </location>
</feature>
<evidence type="ECO:0000313" key="8">
    <source>
        <dbReference type="Proteomes" id="UP001358417"/>
    </source>
</evidence>
<evidence type="ECO:0000313" key="7">
    <source>
        <dbReference type="EMBL" id="KAK5046116.1"/>
    </source>
</evidence>
<keyword evidence="5 6" id="KW-0472">Membrane</keyword>
<dbReference type="PIRSF" id="PIRSF006060">
    <property type="entry name" value="AA_transporter"/>
    <property type="match status" value="1"/>
</dbReference>
<feature type="transmembrane region" description="Helical" evidence="6">
    <location>
        <begin position="375"/>
        <end position="397"/>
    </location>
</feature>
<feature type="transmembrane region" description="Helical" evidence="6">
    <location>
        <begin position="37"/>
        <end position="59"/>
    </location>
</feature>
<comment type="subcellular location">
    <subcellularLocation>
        <location evidence="1">Membrane</location>
        <topology evidence="1">Multi-pass membrane protein</topology>
    </subcellularLocation>
</comment>
<dbReference type="GO" id="GO:0022857">
    <property type="term" value="F:transmembrane transporter activity"/>
    <property type="evidence" value="ECO:0007669"/>
    <property type="project" value="InterPro"/>
</dbReference>
<feature type="transmembrane region" description="Helical" evidence="6">
    <location>
        <begin position="162"/>
        <end position="180"/>
    </location>
</feature>
<feature type="transmembrane region" description="Helical" evidence="6">
    <location>
        <begin position="187"/>
        <end position="211"/>
    </location>
</feature>
<name>A0AAV9MXC7_9EURO</name>
<feature type="transmembrane region" description="Helical" evidence="6">
    <location>
        <begin position="71"/>
        <end position="97"/>
    </location>
</feature>
<comment type="caution">
    <text evidence="7">The sequence shown here is derived from an EMBL/GenBank/DDBJ whole genome shotgun (WGS) entry which is preliminary data.</text>
</comment>
<keyword evidence="8" id="KW-1185">Reference proteome</keyword>
<evidence type="ECO:0000256" key="3">
    <source>
        <dbReference type="ARBA" id="ARBA00022692"/>
    </source>
</evidence>
<protein>
    <recommendedName>
        <fullName evidence="9">Amino acid permease/ SLC12A domain-containing protein</fullName>
    </recommendedName>
</protein>
<evidence type="ECO:0000256" key="4">
    <source>
        <dbReference type="ARBA" id="ARBA00022989"/>
    </source>
</evidence>
<evidence type="ECO:0000256" key="5">
    <source>
        <dbReference type="ARBA" id="ARBA00023136"/>
    </source>
</evidence>
<evidence type="ECO:0000256" key="6">
    <source>
        <dbReference type="SAM" id="Phobius"/>
    </source>
</evidence>
<dbReference type="Gene3D" id="1.20.1740.10">
    <property type="entry name" value="Amino acid/polyamine transporter I"/>
    <property type="match status" value="1"/>
</dbReference>
<feature type="transmembrane region" description="Helical" evidence="6">
    <location>
        <begin position="403"/>
        <end position="425"/>
    </location>
</feature>
<evidence type="ECO:0000256" key="2">
    <source>
        <dbReference type="ARBA" id="ARBA00022448"/>
    </source>
</evidence>
<dbReference type="RefSeq" id="XP_064701715.1">
    <property type="nucleotide sequence ID" value="XM_064852118.1"/>
</dbReference>
<feature type="transmembrane region" description="Helical" evidence="6">
    <location>
        <begin position="273"/>
        <end position="294"/>
    </location>
</feature>
<feature type="transmembrane region" description="Helical" evidence="6">
    <location>
        <begin position="446"/>
        <end position="467"/>
    </location>
</feature>
<organism evidence="7 8">
    <name type="scientific">Exophiala bonariae</name>
    <dbReference type="NCBI Taxonomy" id="1690606"/>
    <lineage>
        <taxon>Eukaryota</taxon>
        <taxon>Fungi</taxon>
        <taxon>Dikarya</taxon>
        <taxon>Ascomycota</taxon>
        <taxon>Pezizomycotina</taxon>
        <taxon>Eurotiomycetes</taxon>
        <taxon>Chaetothyriomycetidae</taxon>
        <taxon>Chaetothyriales</taxon>
        <taxon>Herpotrichiellaceae</taxon>
        <taxon>Exophiala</taxon>
    </lineage>
</organism>
<accession>A0AAV9MXC7</accession>
<dbReference type="GO" id="GO:0016020">
    <property type="term" value="C:membrane"/>
    <property type="evidence" value="ECO:0007669"/>
    <property type="project" value="UniProtKB-SubCell"/>
</dbReference>
<evidence type="ECO:0000256" key="1">
    <source>
        <dbReference type="ARBA" id="ARBA00004141"/>
    </source>
</evidence>
<keyword evidence="3 6" id="KW-0812">Transmembrane</keyword>
<dbReference type="EMBL" id="JAVRRD010000032">
    <property type="protein sequence ID" value="KAK5046116.1"/>
    <property type="molecule type" value="Genomic_DNA"/>
</dbReference>
<reference evidence="7 8" key="1">
    <citation type="submission" date="2023-08" db="EMBL/GenBank/DDBJ databases">
        <title>Black Yeasts Isolated from many extreme environments.</title>
        <authorList>
            <person name="Coleine C."/>
            <person name="Stajich J.E."/>
            <person name="Selbmann L."/>
        </authorList>
    </citation>
    <scope>NUCLEOTIDE SEQUENCE [LARGE SCALE GENOMIC DNA]</scope>
    <source>
        <strain evidence="7 8">CCFEE 5792</strain>
    </source>
</reference>
<dbReference type="GeneID" id="89976736"/>
<dbReference type="PANTHER" id="PTHR45649">
    <property type="entry name" value="AMINO-ACID PERMEASE BAT1"/>
    <property type="match status" value="1"/>
</dbReference>
<dbReference type="InterPro" id="IPR002293">
    <property type="entry name" value="AA/rel_permease1"/>
</dbReference>